<accession>A0AAV6PLB1</accession>
<comment type="caution">
    <text evidence="2">The sequence shown here is derived from an EMBL/GenBank/DDBJ whole genome shotgun (WGS) entry which is preliminary data.</text>
</comment>
<protein>
    <submittedName>
        <fullName evidence="2">Uncharacterized protein</fullName>
    </submittedName>
</protein>
<dbReference type="EMBL" id="JAGKHQ010000359">
    <property type="protein sequence ID" value="KAG7468940.1"/>
    <property type="molecule type" value="Genomic_DNA"/>
</dbReference>
<sequence>MAGNPELEENHNEAELSQSGAVSIRKVLHAAQSRQNDIPTLRNFNKSTQKVEFTRGDAELATFSLKYTL</sequence>
<evidence type="ECO:0000313" key="2">
    <source>
        <dbReference type="EMBL" id="KAG7468940.1"/>
    </source>
</evidence>
<name>A0AAV6PLB1_SOLSE</name>
<gene>
    <name evidence="2" type="ORF">JOB18_039897</name>
</gene>
<keyword evidence="3" id="KW-1185">Reference proteome</keyword>
<reference evidence="2 3" key="1">
    <citation type="journal article" date="2021" name="Sci. Rep.">
        <title>Chromosome anchoring in Senegalese sole (Solea senegalensis) reveals sex-associated markers and genome rearrangements in flatfish.</title>
        <authorList>
            <person name="Guerrero-Cozar I."/>
            <person name="Gomez-Garrido J."/>
            <person name="Berbel C."/>
            <person name="Martinez-Blanch J.F."/>
            <person name="Alioto T."/>
            <person name="Claros M.G."/>
            <person name="Gagnaire P.A."/>
            <person name="Manchado M."/>
        </authorList>
    </citation>
    <scope>NUCLEOTIDE SEQUENCE [LARGE SCALE GENOMIC DNA]</scope>
    <source>
        <strain evidence="2">Sse05_10M</strain>
    </source>
</reference>
<organism evidence="2 3">
    <name type="scientific">Solea senegalensis</name>
    <name type="common">Senegalese sole</name>
    <dbReference type="NCBI Taxonomy" id="28829"/>
    <lineage>
        <taxon>Eukaryota</taxon>
        <taxon>Metazoa</taxon>
        <taxon>Chordata</taxon>
        <taxon>Craniata</taxon>
        <taxon>Vertebrata</taxon>
        <taxon>Euteleostomi</taxon>
        <taxon>Actinopterygii</taxon>
        <taxon>Neopterygii</taxon>
        <taxon>Teleostei</taxon>
        <taxon>Neoteleostei</taxon>
        <taxon>Acanthomorphata</taxon>
        <taxon>Carangaria</taxon>
        <taxon>Pleuronectiformes</taxon>
        <taxon>Pleuronectoidei</taxon>
        <taxon>Soleidae</taxon>
        <taxon>Solea</taxon>
    </lineage>
</organism>
<dbReference type="AlphaFoldDB" id="A0AAV6PLB1"/>
<proteinExistence type="predicted"/>
<evidence type="ECO:0000256" key="1">
    <source>
        <dbReference type="SAM" id="MobiDB-lite"/>
    </source>
</evidence>
<feature type="region of interest" description="Disordered" evidence="1">
    <location>
        <begin position="1"/>
        <end position="20"/>
    </location>
</feature>
<evidence type="ECO:0000313" key="3">
    <source>
        <dbReference type="Proteomes" id="UP000693946"/>
    </source>
</evidence>
<dbReference type="Proteomes" id="UP000693946">
    <property type="component" value="Unassembled WGS sequence"/>
</dbReference>